<protein>
    <recommendedName>
        <fullName evidence="2">precorrin-2 dehydrogenase</fullName>
        <ecNumber evidence="2">1.3.1.76</ecNumber>
    </recommendedName>
</protein>
<keyword evidence="3" id="KW-0560">Oxidoreductase</keyword>
<dbReference type="EMBL" id="DF820455">
    <property type="protein sequence ID" value="GAK50059.1"/>
    <property type="molecule type" value="Genomic_DNA"/>
</dbReference>
<dbReference type="GO" id="GO:0004325">
    <property type="term" value="F:ferrochelatase activity"/>
    <property type="evidence" value="ECO:0007669"/>
    <property type="project" value="InterPro"/>
</dbReference>
<dbReference type="PANTHER" id="PTHR35330:SF1">
    <property type="entry name" value="SIROHEME BIOSYNTHESIS PROTEIN MET8"/>
    <property type="match status" value="1"/>
</dbReference>
<dbReference type="Proteomes" id="UP000030700">
    <property type="component" value="Unassembled WGS sequence"/>
</dbReference>
<dbReference type="Pfam" id="PF13241">
    <property type="entry name" value="NAD_binding_7"/>
    <property type="match status" value="1"/>
</dbReference>
<gene>
    <name evidence="6" type="ORF">U14_01284</name>
</gene>
<dbReference type="GO" id="GO:0019354">
    <property type="term" value="P:siroheme biosynthetic process"/>
    <property type="evidence" value="ECO:0007669"/>
    <property type="project" value="UniProtKB-UniPathway"/>
</dbReference>
<sequence length="207" mass="23226">MLHDSTFFCISLRAEKIRALIVGGGRAAFIKAKTFVERGCHVTVLAPAVRDEFAQFDAGSVEIRRAVYAVAALAGHQLVVIATDDDAVNAQIQRDCEARDKLYVMCGDAQQGLFVTPTTRDTEQAMIAVHTKAGSPRSAVFLAEKLAEDARQYDAFIAWIADIRQQIKERDDKDEIMRTLNTDAVFDLFMQGRQNELFDRYVNHREI</sequence>
<evidence type="ECO:0000256" key="5">
    <source>
        <dbReference type="ARBA" id="ARBA00023244"/>
    </source>
</evidence>
<evidence type="ECO:0000313" key="6">
    <source>
        <dbReference type="EMBL" id="GAK50059.1"/>
    </source>
</evidence>
<comment type="pathway">
    <text evidence="1">Porphyrin-containing compound metabolism; siroheme biosynthesis; sirohydrochlorin from precorrin-2: step 1/1.</text>
</comment>
<keyword evidence="7" id="KW-1185">Reference proteome</keyword>
<dbReference type="AlphaFoldDB" id="A0A0S6VRU3"/>
<proteinExistence type="predicted"/>
<dbReference type="InterPro" id="IPR036291">
    <property type="entry name" value="NAD(P)-bd_dom_sf"/>
</dbReference>
<evidence type="ECO:0000313" key="7">
    <source>
        <dbReference type="Proteomes" id="UP000030700"/>
    </source>
</evidence>
<dbReference type="SUPFAM" id="SSF51735">
    <property type="entry name" value="NAD(P)-binding Rossmann-fold domains"/>
    <property type="match status" value="1"/>
</dbReference>
<evidence type="ECO:0000256" key="2">
    <source>
        <dbReference type="ARBA" id="ARBA00012400"/>
    </source>
</evidence>
<accession>A0A0S6VRU3</accession>
<dbReference type="UniPathway" id="UPA00262">
    <property type="reaction ID" value="UER00222"/>
</dbReference>
<dbReference type="HOGENOM" id="CLU_011276_8_4_0"/>
<reference evidence="6" key="1">
    <citation type="journal article" date="2015" name="PeerJ">
        <title>First genomic representation of candidate bacterial phylum KSB3 points to enhanced environmental sensing as a trigger of wastewater bulking.</title>
        <authorList>
            <person name="Sekiguchi Y."/>
            <person name="Ohashi A."/>
            <person name="Parks D.H."/>
            <person name="Yamauchi T."/>
            <person name="Tyson G.W."/>
            <person name="Hugenholtz P."/>
        </authorList>
    </citation>
    <scope>NUCLEOTIDE SEQUENCE [LARGE SCALE GENOMIC DNA]</scope>
</reference>
<dbReference type="Gene3D" id="3.40.50.720">
    <property type="entry name" value="NAD(P)-binding Rossmann-like Domain"/>
    <property type="match status" value="1"/>
</dbReference>
<evidence type="ECO:0000256" key="3">
    <source>
        <dbReference type="ARBA" id="ARBA00023002"/>
    </source>
</evidence>
<dbReference type="NCBIfam" id="NF004045">
    <property type="entry name" value="PRK05562.1"/>
    <property type="match status" value="1"/>
</dbReference>
<name>A0A0S6VRU3_9BACT</name>
<organism evidence="6">
    <name type="scientific">Candidatus Moduliflexus flocculans</name>
    <dbReference type="NCBI Taxonomy" id="1499966"/>
    <lineage>
        <taxon>Bacteria</taxon>
        <taxon>Candidatus Moduliflexota</taxon>
        <taxon>Candidatus Moduliflexia</taxon>
        <taxon>Candidatus Moduliflexales</taxon>
        <taxon>Candidatus Moduliflexaceae</taxon>
    </lineage>
</organism>
<dbReference type="EC" id="1.3.1.76" evidence="2"/>
<dbReference type="InterPro" id="IPR028161">
    <property type="entry name" value="Met8-like"/>
</dbReference>
<keyword evidence="5" id="KW-0627">Porphyrin biosynthesis</keyword>
<dbReference type="GO" id="GO:0043115">
    <property type="term" value="F:precorrin-2 dehydrogenase activity"/>
    <property type="evidence" value="ECO:0007669"/>
    <property type="project" value="UniProtKB-EC"/>
</dbReference>
<evidence type="ECO:0000256" key="4">
    <source>
        <dbReference type="ARBA" id="ARBA00023027"/>
    </source>
</evidence>
<keyword evidence="4" id="KW-0520">NAD</keyword>
<dbReference type="PANTHER" id="PTHR35330">
    <property type="entry name" value="SIROHEME BIOSYNTHESIS PROTEIN MET8"/>
    <property type="match status" value="1"/>
</dbReference>
<dbReference type="STRING" id="1499966.U14_01284"/>
<evidence type="ECO:0000256" key="1">
    <source>
        <dbReference type="ARBA" id="ARBA00005010"/>
    </source>
</evidence>